<evidence type="ECO:0000313" key="3">
    <source>
        <dbReference type="EMBL" id="VUZ54198.1"/>
    </source>
</evidence>
<feature type="coiled-coil region" evidence="1">
    <location>
        <begin position="34"/>
        <end position="68"/>
    </location>
</feature>
<feature type="non-terminal residue" evidence="3">
    <location>
        <position position="1"/>
    </location>
</feature>
<sequence length="96" mass="11326">RETSNQVDIRPRTHSTSTLTDSKYLQPSESDVVVQNLEEEIHQKSSRIRELEEAYSVAMEMMETLRSELVENKTLLAEKCAELSQDKFRMRPRRQR</sequence>
<protein>
    <submittedName>
        <fullName evidence="3">Uncharacterized protein</fullName>
    </submittedName>
</protein>
<name>A0A564Z5R2_HYMDI</name>
<reference evidence="3 4" key="1">
    <citation type="submission" date="2019-07" db="EMBL/GenBank/DDBJ databases">
        <authorList>
            <person name="Jastrzebski P J."/>
            <person name="Paukszto L."/>
            <person name="Jastrzebski P J."/>
        </authorList>
    </citation>
    <scope>NUCLEOTIDE SEQUENCE [LARGE SCALE GENOMIC DNA]</scope>
    <source>
        <strain evidence="3 4">WMS-il1</strain>
    </source>
</reference>
<evidence type="ECO:0000313" key="4">
    <source>
        <dbReference type="Proteomes" id="UP000321570"/>
    </source>
</evidence>
<keyword evidence="1" id="KW-0175">Coiled coil</keyword>
<organism evidence="3 4">
    <name type="scientific">Hymenolepis diminuta</name>
    <name type="common">Rat tapeworm</name>
    <dbReference type="NCBI Taxonomy" id="6216"/>
    <lineage>
        <taxon>Eukaryota</taxon>
        <taxon>Metazoa</taxon>
        <taxon>Spiralia</taxon>
        <taxon>Lophotrochozoa</taxon>
        <taxon>Platyhelminthes</taxon>
        <taxon>Cestoda</taxon>
        <taxon>Eucestoda</taxon>
        <taxon>Cyclophyllidea</taxon>
        <taxon>Hymenolepididae</taxon>
        <taxon>Hymenolepis</taxon>
    </lineage>
</organism>
<feature type="region of interest" description="Disordered" evidence="2">
    <location>
        <begin position="1"/>
        <end position="22"/>
    </location>
</feature>
<evidence type="ECO:0000256" key="2">
    <source>
        <dbReference type="SAM" id="MobiDB-lite"/>
    </source>
</evidence>
<feature type="non-terminal residue" evidence="3">
    <location>
        <position position="96"/>
    </location>
</feature>
<dbReference type="AlphaFoldDB" id="A0A564Z5R2"/>
<evidence type="ECO:0000256" key="1">
    <source>
        <dbReference type="SAM" id="Coils"/>
    </source>
</evidence>
<gene>
    <name evidence="3" type="ORF">WMSIL1_LOCUS12376</name>
</gene>
<dbReference type="EMBL" id="CABIJS010000611">
    <property type="protein sequence ID" value="VUZ54198.1"/>
    <property type="molecule type" value="Genomic_DNA"/>
</dbReference>
<accession>A0A564Z5R2</accession>
<proteinExistence type="predicted"/>
<keyword evidence="4" id="KW-1185">Reference proteome</keyword>
<dbReference type="Proteomes" id="UP000321570">
    <property type="component" value="Unassembled WGS sequence"/>
</dbReference>